<organism evidence="1 2">
    <name type="scientific">Haemaphysalis longicornis</name>
    <name type="common">Bush tick</name>
    <dbReference type="NCBI Taxonomy" id="44386"/>
    <lineage>
        <taxon>Eukaryota</taxon>
        <taxon>Metazoa</taxon>
        <taxon>Ecdysozoa</taxon>
        <taxon>Arthropoda</taxon>
        <taxon>Chelicerata</taxon>
        <taxon>Arachnida</taxon>
        <taxon>Acari</taxon>
        <taxon>Parasitiformes</taxon>
        <taxon>Ixodida</taxon>
        <taxon>Ixodoidea</taxon>
        <taxon>Ixodidae</taxon>
        <taxon>Haemaphysalinae</taxon>
        <taxon>Haemaphysalis</taxon>
    </lineage>
</organism>
<dbReference type="Proteomes" id="UP000821853">
    <property type="component" value="Unassembled WGS sequence"/>
</dbReference>
<evidence type="ECO:0000313" key="2">
    <source>
        <dbReference type="Proteomes" id="UP000821853"/>
    </source>
</evidence>
<reference evidence="1 2" key="1">
    <citation type="journal article" date="2020" name="Cell">
        <title>Large-Scale Comparative Analyses of Tick Genomes Elucidate Their Genetic Diversity and Vector Capacities.</title>
        <authorList>
            <consortium name="Tick Genome and Microbiome Consortium (TIGMIC)"/>
            <person name="Jia N."/>
            <person name="Wang J."/>
            <person name="Shi W."/>
            <person name="Du L."/>
            <person name="Sun Y."/>
            <person name="Zhan W."/>
            <person name="Jiang J.F."/>
            <person name="Wang Q."/>
            <person name="Zhang B."/>
            <person name="Ji P."/>
            <person name="Bell-Sakyi L."/>
            <person name="Cui X.M."/>
            <person name="Yuan T.T."/>
            <person name="Jiang B.G."/>
            <person name="Yang W.F."/>
            <person name="Lam T.T."/>
            <person name="Chang Q.C."/>
            <person name="Ding S.J."/>
            <person name="Wang X.J."/>
            <person name="Zhu J.G."/>
            <person name="Ruan X.D."/>
            <person name="Zhao L."/>
            <person name="Wei J.T."/>
            <person name="Ye R.Z."/>
            <person name="Que T.C."/>
            <person name="Du C.H."/>
            <person name="Zhou Y.H."/>
            <person name="Cheng J.X."/>
            <person name="Dai P.F."/>
            <person name="Guo W.B."/>
            <person name="Han X.H."/>
            <person name="Huang E.J."/>
            <person name="Li L.F."/>
            <person name="Wei W."/>
            <person name="Gao Y.C."/>
            <person name="Liu J.Z."/>
            <person name="Shao H.Z."/>
            <person name="Wang X."/>
            <person name="Wang C.C."/>
            <person name="Yang T.C."/>
            <person name="Huo Q.B."/>
            <person name="Li W."/>
            <person name="Chen H.Y."/>
            <person name="Chen S.E."/>
            <person name="Zhou L.G."/>
            <person name="Ni X.B."/>
            <person name="Tian J.H."/>
            <person name="Sheng Y."/>
            <person name="Liu T."/>
            <person name="Pan Y.S."/>
            <person name="Xia L.Y."/>
            <person name="Li J."/>
            <person name="Zhao F."/>
            <person name="Cao W.C."/>
        </authorList>
    </citation>
    <scope>NUCLEOTIDE SEQUENCE [LARGE SCALE GENOMIC DNA]</scope>
    <source>
        <strain evidence="1">HaeL-2018</strain>
    </source>
</reference>
<comment type="caution">
    <text evidence="1">The sequence shown here is derived from an EMBL/GenBank/DDBJ whole genome shotgun (WGS) entry which is preliminary data.</text>
</comment>
<dbReference type="OrthoDB" id="10595556at2759"/>
<name>A0A9J6H8R5_HAELO</name>
<protein>
    <submittedName>
        <fullName evidence="1">Uncharacterized protein</fullName>
    </submittedName>
</protein>
<keyword evidence="2" id="KW-1185">Reference proteome</keyword>
<accession>A0A9J6H8R5</accession>
<sequence>MRCRSELDLLPRHPPQTVEKVTNIRDSSRIFNDYDVQVCHVPTGKLGEQLVHPKDALERERFPGMLYIFCPTYVVPCIGETGNFKRQLEEHKNYVANGRTQLSALAEHHDINGHVIALDSARIIATEKIK</sequence>
<gene>
    <name evidence="1" type="ORF">HPB48_026113</name>
</gene>
<proteinExistence type="predicted"/>
<evidence type="ECO:0000313" key="1">
    <source>
        <dbReference type="EMBL" id="KAH9384126.1"/>
    </source>
</evidence>
<dbReference type="EMBL" id="JABSTR010001631">
    <property type="protein sequence ID" value="KAH9384126.1"/>
    <property type="molecule type" value="Genomic_DNA"/>
</dbReference>
<dbReference type="AlphaFoldDB" id="A0A9J6H8R5"/>
<dbReference type="VEuPathDB" id="VectorBase:HLOH_057473"/>